<keyword evidence="3" id="KW-1185">Reference proteome</keyword>
<reference evidence="3" key="1">
    <citation type="journal article" date="2019" name="Int. J. Syst. Evol. Microbiol.">
        <title>The Global Catalogue of Microorganisms (GCM) 10K type strain sequencing project: providing services to taxonomists for standard genome sequencing and annotation.</title>
        <authorList>
            <consortium name="The Broad Institute Genomics Platform"/>
            <consortium name="The Broad Institute Genome Sequencing Center for Infectious Disease"/>
            <person name="Wu L."/>
            <person name="Ma J."/>
        </authorList>
    </citation>
    <scope>NUCLEOTIDE SEQUENCE [LARGE SCALE GENOMIC DNA]</scope>
    <source>
        <strain evidence="3">KCTC 23701</strain>
    </source>
</reference>
<gene>
    <name evidence="2" type="ORF">GCM10007350_03760</name>
</gene>
<dbReference type="Pfam" id="PF20376">
    <property type="entry name" value="DUF6671"/>
    <property type="match status" value="1"/>
</dbReference>
<sequence>MAASMPLQLKSIAGPQDGPELLIATMHGKESVLGPSLATLGFNVLLPLDYDTDALGTFSGDIRRPGTAFEAALEKARRACDATGVPRAVASEGSYRPCQTLFPGARNAELLAFVDRERGVEFVEYLTDLPTSFVKGRVPADPASPAARALLADMGWPGIRAMVVPHDPGNGVPPTLVFKGLGTEAELTQAFAVCAAHSQDGQVHLETDLRAHMNPTRMTSVALMGIRLIERLQREGYADLKHVLAA</sequence>
<feature type="domain" description="DUF6671" evidence="1">
    <location>
        <begin position="75"/>
        <end position="233"/>
    </location>
</feature>
<evidence type="ECO:0000313" key="3">
    <source>
        <dbReference type="Proteomes" id="UP000604737"/>
    </source>
</evidence>
<dbReference type="InterPro" id="IPR046612">
    <property type="entry name" value="DUF6671"/>
</dbReference>
<name>A0ABQ3GYM8_9NEIS</name>
<accession>A0ABQ3GYM8</accession>
<dbReference type="RefSeq" id="WP_189458450.1">
    <property type="nucleotide sequence ID" value="NZ_BMYO01000001.1"/>
</dbReference>
<proteinExistence type="predicted"/>
<comment type="caution">
    <text evidence="2">The sequence shown here is derived from an EMBL/GenBank/DDBJ whole genome shotgun (WGS) entry which is preliminary data.</text>
</comment>
<dbReference type="EMBL" id="BMYO01000001">
    <property type="protein sequence ID" value="GHD56489.1"/>
    <property type="molecule type" value="Genomic_DNA"/>
</dbReference>
<dbReference type="Proteomes" id="UP000604737">
    <property type="component" value="Unassembled WGS sequence"/>
</dbReference>
<evidence type="ECO:0000259" key="1">
    <source>
        <dbReference type="Pfam" id="PF20376"/>
    </source>
</evidence>
<organism evidence="2 3">
    <name type="scientific">Jeongeupia chitinilytica</name>
    <dbReference type="NCBI Taxonomy" id="1041641"/>
    <lineage>
        <taxon>Bacteria</taxon>
        <taxon>Pseudomonadati</taxon>
        <taxon>Pseudomonadota</taxon>
        <taxon>Betaproteobacteria</taxon>
        <taxon>Neisseriales</taxon>
        <taxon>Chitinibacteraceae</taxon>
        <taxon>Jeongeupia</taxon>
    </lineage>
</organism>
<protein>
    <recommendedName>
        <fullName evidence="1">DUF6671 domain-containing protein</fullName>
    </recommendedName>
</protein>
<evidence type="ECO:0000313" key="2">
    <source>
        <dbReference type="EMBL" id="GHD56489.1"/>
    </source>
</evidence>